<protein>
    <submittedName>
        <fullName evidence="1">Uncharacterized protein</fullName>
    </submittedName>
</protein>
<organism evidence="1">
    <name type="scientific">Cedratvirus Zaza IHUMI</name>
    <dbReference type="NCBI Taxonomy" id="2126979"/>
    <lineage>
        <taxon>Viruses</taxon>
        <taxon>Pithoviruses</taxon>
    </lineage>
</organism>
<dbReference type="Proteomes" id="UP000270547">
    <property type="component" value="Segment"/>
</dbReference>
<reference evidence="1" key="1">
    <citation type="submission" date="2018-03" db="EMBL/GenBank/DDBJ databases">
        <authorList>
            <consortium name="Urmite Genomes"/>
        </authorList>
    </citation>
    <scope>NUCLEOTIDE SEQUENCE [LARGE SCALE GENOMIC DNA]</scope>
    <source>
        <strain evidence="1">IHUMI-S29</strain>
    </source>
</reference>
<accession>A0A2R8FE98</accession>
<sequence length="192" mass="22508">MIFVSPHNSLTTWIFLYRCKKKFYSFSLNLGIFTGNSICRQNREICSNVLFWRERFRRENLSVLEQGEDFSSWLGIYIKSLFSAGVANEKASSSVEINLSLVTKVEHVEVRGLEGFIYDLWKKSDPNRPRETDDLFDKNRYYLVLEEKAGLFKLDIVNETTYSYSSLEETSVTYKVPLPEVFLSKEEVWFTV</sequence>
<name>A0A2R8FE98_9VIRU</name>
<dbReference type="EMBL" id="LT994652">
    <property type="protein sequence ID" value="SPN79304.1"/>
    <property type="molecule type" value="Genomic_DNA"/>
</dbReference>
<gene>
    <name evidence="1" type="ORF">ZAZAV_259</name>
</gene>
<evidence type="ECO:0000313" key="1">
    <source>
        <dbReference type="EMBL" id="SPN79304.1"/>
    </source>
</evidence>
<proteinExistence type="predicted"/>